<evidence type="ECO:0000256" key="1">
    <source>
        <dbReference type="ARBA" id="ARBA00023015"/>
    </source>
</evidence>
<gene>
    <name evidence="7" type="ORF">PVAG01_08672</name>
</gene>
<proteinExistence type="inferred from homology"/>
<dbReference type="EMBL" id="JBFCZG010000007">
    <property type="protein sequence ID" value="KAL3420173.1"/>
    <property type="molecule type" value="Genomic_DNA"/>
</dbReference>
<evidence type="ECO:0000256" key="2">
    <source>
        <dbReference type="ARBA" id="ARBA00023125"/>
    </source>
</evidence>
<dbReference type="PROSITE" id="PS51325">
    <property type="entry name" value="ALPHA_BOX"/>
    <property type="match status" value="1"/>
</dbReference>
<evidence type="ECO:0000259" key="6">
    <source>
        <dbReference type="PROSITE" id="PS51325"/>
    </source>
</evidence>
<accession>A0ABR4PA56</accession>
<dbReference type="InterPro" id="IPR006856">
    <property type="entry name" value="MATalpha_HMGbox"/>
</dbReference>
<sequence>MASHLGNLTLITPAQSSGQAPHLQINDSSAMAVERVLHKLPLPPDVAEAMGFAVPTGLPSNVRVFAGELMQSSPLPDKKRPLNSWMAYRTYYAKIFIYFQQKVTSIYLTVLWRRDPFKSKWTIVAKAYSSIRDLVGKNNAPLDGFLDIVVPEIGLLEHDEYLETMGWNINYNSEGYPYLTQTDEPGLEDFDDEIAYTSMTERDVIVLCGDSGYINGLAVAKLIGGASNIATAQAPTQASQQGLLATAPAFPPPAAQNAKPADLFVHQLMTDPAAAASRVFGFDVNQMLGVTDGKAAKPYEWTGNMADLYTPGVGTIKPHEVSDDPDHGWHDTTEISDPASLDQALMSSRGAVVDGYLIPSAPEEY</sequence>
<evidence type="ECO:0000256" key="3">
    <source>
        <dbReference type="ARBA" id="ARBA00023163"/>
    </source>
</evidence>
<organism evidence="7 8">
    <name type="scientific">Phlyctema vagabunda</name>
    <dbReference type="NCBI Taxonomy" id="108571"/>
    <lineage>
        <taxon>Eukaryota</taxon>
        <taxon>Fungi</taxon>
        <taxon>Dikarya</taxon>
        <taxon>Ascomycota</taxon>
        <taxon>Pezizomycotina</taxon>
        <taxon>Leotiomycetes</taxon>
        <taxon>Helotiales</taxon>
        <taxon>Dermateaceae</taxon>
        <taxon>Phlyctema</taxon>
    </lineage>
</organism>
<evidence type="ECO:0000256" key="5">
    <source>
        <dbReference type="RuleBase" id="RU003516"/>
    </source>
</evidence>
<evidence type="ECO:0000313" key="7">
    <source>
        <dbReference type="EMBL" id="KAL3420173.1"/>
    </source>
</evidence>
<comment type="subcellular location">
    <subcellularLocation>
        <location evidence="5">Nucleus</location>
    </subcellularLocation>
</comment>
<keyword evidence="8" id="KW-1185">Reference proteome</keyword>
<comment type="similarity">
    <text evidence="5">Belongs to the MATALPHA1 family.</text>
</comment>
<keyword evidence="4 5" id="KW-0539">Nucleus</keyword>
<comment type="caution">
    <text evidence="7">The sequence shown here is derived from an EMBL/GenBank/DDBJ whole genome shotgun (WGS) entry which is preliminary data.</text>
</comment>
<dbReference type="Pfam" id="PF04769">
    <property type="entry name" value="MATalpha_HMGbox"/>
    <property type="match status" value="1"/>
</dbReference>
<keyword evidence="3 5" id="KW-0804">Transcription</keyword>
<evidence type="ECO:0000256" key="4">
    <source>
        <dbReference type="ARBA" id="ARBA00023242"/>
    </source>
</evidence>
<evidence type="ECO:0000313" key="8">
    <source>
        <dbReference type="Proteomes" id="UP001629113"/>
    </source>
</evidence>
<keyword evidence="2 5" id="KW-0238">DNA-binding</keyword>
<keyword evidence="1 5" id="KW-0805">Transcription regulation</keyword>
<dbReference type="Proteomes" id="UP001629113">
    <property type="component" value="Unassembled WGS sequence"/>
</dbReference>
<name>A0ABR4PA56_9HELO</name>
<reference evidence="7 8" key="1">
    <citation type="submission" date="2024-06" db="EMBL/GenBank/DDBJ databases">
        <title>Complete genome of Phlyctema vagabunda strain 19-DSS-EL-015.</title>
        <authorList>
            <person name="Fiorenzani C."/>
        </authorList>
    </citation>
    <scope>NUCLEOTIDE SEQUENCE [LARGE SCALE GENOMIC DNA]</scope>
    <source>
        <strain evidence="7 8">19-DSS-EL-015</strain>
    </source>
</reference>
<protein>
    <recommendedName>
        <fullName evidence="6">Alpha box domain-containing protein</fullName>
    </recommendedName>
</protein>
<feature type="domain" description="Alpha box" evidence="6">
    <location>
        <begin position="77"/>
        <end position="132"/>
    </location>
</feature>